<feature type="signal peptide" evidence="1">
    <location>
        <begin position="1"/>
        <end position="16"/>
    </location>
</feature>
<feature type="chain" id="PRO_5012390364" description="Reelin domain-containing protein" evidence="1">
    <location>
        <begin position="17"/>
        <end position="146"/>
    </location>
</feature>
<proteinExistence type="predicted"/>
<evidence type="ECO:0000313" key="3">
    <source>
        <dbReference type="Proteomes" id="UP000187209"/>
    </source>
</evidence>
<protein>
    <recommendedName>
        <fullName evidence="4">Reelin domain-containing protein</fullName>
    </recommendedName>
</protein>
<name>A0A1R2ALS8_9CILI</name>
<reference evidence="2 3" key="1">
    <citation type="submission" date="2016-11" db="EMBL/GenBank/DDBJ databases">
        <title>The macronuclear genome of Stentor coeruleus: a giant cell with tiny introns.</title>
        <authorList>
            <person name="Slabodnick M."/>
            <person name="Ruby J.G."/>
            <person name="Reiff S.B."/>
            <person name="Swart E.C."/>
            <person name="Gosai S."/>
            <person name="Prabakaran S."/>
            <person name="Witkowska E."/>
            <person name="Larue G.E."/>
            <person name="Fisher S."/>
            <person name="Freeman R.M."/>
            <person name="Gunawardena J."/>
            <person name="Chu W."/>
            <person name="Stover N.A."/>
            <person name="Gregory B.D."/>
            <person name="Nowacki M."/>
            <person name="Derisi J."/>
            <person name="Roy S.W."/>
            <person name="Marshall W.F."/>
            <person name="Sood P."/>
        </authorList>
    </citation>
    <scope>NUCLEOTIDE SEQUENCE [LARGE SCALE GENOMIC DNA]</scope>
    <source>
        <strain evidence="2">WM001</strain>
    </source>
</reference>
<dbReference type="OrthoDB" id="6409159at2759"/>
<dbReference type="AlphaFoldDB" id="A0A1R2ALS8"/>
<keyword evidence="3" id="KW-1185">Reference proteome</keyword>
<accession>A0A1R2ALS8</accession>
<gene>
    <name evidence="2" type="ORF">SteCoe_38207</name>
</gene>
<keyword evidence="1" id="KW-0732">Signal</keyword>
<comment type="caution">
    <text evidence="2">The sequence shown here is derived from an EMBL/GenBank/DDBJ whole genome shotgun (WGS) entry which is preliminary data.</text>
</comment>
<dbReference type="Proteomes" id="UP000187209">
    <property type="component" value="Unassembled WGS sequence"/>
</dbReference>
<organism evidence="2 3">
    <name type="scientific">Stentor coeruleus</name>
    <dbReference type="NCBI Taxonomy" id="5963"/>
    <lineage>
        <taxon>Eukaryota</taxon>
        <taxon>Sar</taxon>
        <taxon>Alveolata</taxon>
        <taxon>Ciliophora</taxon>
        <taxon>Postciliodesmatophora</taxon>
        <taxon>Heterotrichea</taxon>
        <taxon>Heterotrichida</taxon>
        <taxon>Stentoridae</taxon>
        <taxon>Stentor</taxon>
    </lineage>
</organism>
<evidence type="ECO:0008006" key="4">
    <source>
        <dbReference type="Google" id="ProtNLM"/>
    </source>
</evidence>
<evidence type="ECO:0000313" key="2">
    <source>
        <dbReference type="EMBL" id="OMJ65444.1"/>
    </source>
</evidence>
<dbReference type="EMBL" id="MPUH01002136">
    <property type="protein sequence ID" value="OMJ65444.1"/>
    <property type="molecule type" value="Genomic_DNA"/>
</dbReference>
<sequence length="146" mass="15955">MKYLLITLMLLNLSSSSIIEQVALKQNSIGQQCDNSINAFTVTTFSVVPFPPQRGSPLTRIMSGVFNSNQTITGIQGSGYIYGQHYFFLNEFFPSKGNFTVGQTISIQDVIPFPSNAPSGFYTFIGGIVNSNSQSINCWTVSFSLA</sequence>
<evidence type="ECO:0000256" key="1">
    <source>
        <dbReference type="SAM" id="SignalP"/>
    </source>
</evidence>